<dbReference type="AlphaFoldDB" id="I5B0X8"/>
<dbReference type="PANTHER" id="PTHR30486">
    <property type="entry name" value="TWITCHING MOTILITY PROTEIN PILT"/>
    <property type="match status" value="1"/>
</dbReference>
<evidence type="ECO:0000313" key="3">
    <source>
        <dbReference type="EMBL" id="EIM63141.1"/>
    </source>
</evidence>
<evidence type="ECO:0000313" key="4">
    <source>
        <dbReference type="Proteomes" id="UP000005778"/>
    </source>
</evidence>
<dbReference type="NCBIfam" id="TIGR02782">
    <property type="entry name" value="TrbB_P"/>
    <property type="match status" value="1"/>
</dbReference>
<dbReference type="Gene3D" id="3.40.50.300">
    <property type="entry name" value="P-loop containing nucleotide triphosphate hydrolases"/>
    <property type="match status" value="1"/>
</dbReference>
<dbReference type="GO" id="GO:0005524">
    <property type="term" value="F:ATP binding"/>
    <property type="evidence" value="ECO:0007669"/>
    <property type="project" value="InterPro"/>
</dbReference>
<comment type="similarity">
    <text evidence="1">Belongs to the GSP E family.</text>
</comment>
<keyword evidence="4" id="KW-1185">Reference proteome</keyword>
<feature type="domain" description="Bacterial type II secretion system protein E" evidence="2">
    <location>
        <begin position="27"/>
        <end position="277"/>
    </location>
</feature>
<dbReference type="HOGENOM" id="CLU_005379_3_0_7"/>
<dbReference type="RefSeq" id="WP_004072128.1">
    <property type="nucleotide sequence ID" value="NZ_CM001488.1"/>
</dbReference>
<dbReference type="GO" id="GO:0005737">
    <property type="term" value="C:cytoplasm"/>
    <property type="evidence" value="ECO:0007669"/>
    <property type="project" value="InterPro"/>
</dbReference>
<dbReference type="GO" id="GO:0016887">
    <property type="term" value="F:ATP hydrolysis activity"/>
    <property type="evidence" value="ECO:0007669"/>
    <property type="project" value="InterPro"/>
</dbReference>
<sequence length="319" mass="34436">MSVVLDSLKHNLGPIVTQALDDDNVIEIMLNPDGRLWLDTFDRGMVEVSAIPASSAAGILSQVASMLGAVVTKDSPVVEGELPLDGSRFEGLFPPVVANPTFTIRKKAIRIFTLDNYVRSGTMSLDQQQIICDAIANKKNILVAGGTGSGKTTLTNAILAELANIAGNERLVIIEDTSELQCLSKNKVMLRTNRNTSMQHLLKATMRLRPDRIVVGEVRGGEALDLLKAWNTGHPGGVCTVHANSCAGGLIRLQQLIAEVVPTPMDDLIHEAVDLVIFIKKTKQGRKIDDIAVINQKNPAIHKLKIPAQAYAGKVDKTK</sequence>
<reference evidence="3 4" key="2">
    <citation type="submission" date="2012-02" db="EMBL/GenBank/DDBJ databases">
        <title>Improved High-Quality Draft sequence of Desulfobacter postgatei 2ac9.</title>
        <authorList>
            <consortium name="US DOE Joint Genome Institute"/>
            <person name="Lucas S."/>
            <person name="Han J."/>
            <person name="Lapidus A."/>
            <person name="Cheng J.-F."/>
            <person name="Goodwin L."/>
            <person name="Pitluck S."/>
            <person name="Peters L."/>
            <person name="Ovchinnikova G."/>
            <person name="Held B."/>
            <person name="Detter J.C."/>
            <person name="Han C."/>
            <person name="Tapia R."/>
            <person name="Land M."/>
            <person name="Hauser L."/>
            <person name="Kyrpides N."/>
            <person name="Ivanova N."/>
            <person name="Pagani I."/>
            <person name="Orellana R."/>
            <person name="Lovley D."/>
            <person name="Woyke T."/>
        </authorList>
    </citation>
    <scope>NUCLEOTIDE SEQUENCE [LARGE SCALE GENOMIC DNA]</scope>
    <source>
        <strain evidence="3 4">2ac9</strain>
    </source>
</reference>
<reference evidence="3 4" key="1">
    <citation type="submission" date="2011-09" db="EMBL/GenBank/DDBJ databases">
        <authorList>
            <consortium name="US DOE Joint Genome Institute (JGI-PGF)"/>
            <person name="Lucas S."/>
            <person name="Han J."/>
            <person name="Lapidus A."/>
            <person name="Cheng J.-F."/>
            <person name="Goodwin L."/>
            <person name="Pitluck S."/>
            <person name="Peters L."/>
            <person name="Land M.L."/>
            <person name="Hauser L."/>
            <person name="Orellana R."/>
            <person name="Lovley D."/>
            <person name="Woyke T.J."/>
        </authorList>
    </citation>
    <scope>NUCLEOTIDE SEQUENCE [LARGE SCALE GENOMIC DNA]</scope>
    <source>
        <strain evidence="3 4">2ac9</strain>
    </source>
</reference>
<dbReference type="InterPro" id="IPR014149">
    <property type="entry name" value="Conjug-transfer_TrbB"/>
</dbReference>
<dbReference type="EMBL" id="CM001488">
    <property type="protein sequence ID" value="EIM63141.1"/>
    <property type="molecule type" value="Genomic_DNA"/>
</dbReference>
<dbReference type="Proteomes" id="UP000005778">
    <property type="component" value="Chromosome"/>
</dbReference>
<dbReference type="InterPro" id="IPR050921">
    <property type="entry name" value="T4SS_GSP_E_ATPase"/>
</dbReference>
<evidence type="ECO:0000256" key="1">
    <source>
        <dbReference type="ARBA" id="ARBA00006611"/>
    </source>
</evidence>
<proteinExistence type="inferred from homology"/>
<dbReference type="CDD" id="cd01130">
    <property type="entry name" value="VirB11-like_ATPase"/>
    <property type="match status" value="1"/>
</dbReference>
<protein>
    <submittedName>
        <fullName evidence="3">P-type conjugative transfer ATPase TrbB</fullName>
    </submittedName>
</protein>
<dbReference type="InterPro" id="IPR027417">
    <property type="entry name" value="P-loop_NTPase"/>
</dbReference>
<accession>I5B0X8</accession>
<evidence type="ECO:0000259" key="2">
    <source>
        <dbReference type="Pfam" id="PF00437"/>
    </source>
</evidence>
<dbReference type="PANTHER" id="PTHR30486:SF6">
    <property type="entry name" value="TYPE IV PILUS RETRACTATION ATPASE PILT"/>
    <property type="match status" value="1"/>
</dbReference>
<dbReference type="SUPFAM" id="SSF52540">
    <property type="entry name" value="P-loop containing nucleoside triphosphate hydrolases"/>
    <property type="match status" value="1"/>
</dbReference>
<dbReference type="Gene3D" id="3.30.450.90">
    <property type="match status" value="1"/>
</dbReference>
<dbReference type="STRING" id="879212.DespoDRAFT_01175"/>
<organism evidence="3 4">
    <name type="scientific">Desulfobacter postgatei 2ac9</name>
    <dbReference type="NCBI Taxonomy" id="879212"/>
    <lineage>
        <taxon>Bacteria</taxon>
        <taxon>Pseudomonadati</taxon>
        <taxon>Thermodesulfobacteriota</taxon>
        <taxon>Desulfobacteria</taxon>
        <taxon>Desulfobacterales</taxon>
        <taxon>Desulfobacteraceae</taxon>
        <taxon>Desulfobacter</taxon>
    </lineage>
</organism>
<gene>
    <name evidence="3" type="ORF">DespoDRAFT_01175</name>
</gene>
<name>I5B0X8_9BACT</name>
<dbReference type="Pfam" id="PF00437">
    <property type="entry name" value="T2SSE"/>
    <property type="match status" value="1"/>
</dbReference>
<dbReference type="OrthoDB" id="9810761at2"/>
<dbReference type="eggNOG" id="COG4962">
    <property type="taxonomic scope" value="Bacteria"/>
</dbReference>
<dbReference type="InterPro" id="IPR001482">
    <property type="entry name" value="T2SS/T4SS_dom"/>
</dbReference>